<name>A0ABW3CIU8_9ACTN</name>
<accession>A0ABW3CIU8</accession>
<evidence type="ECO:0008006" key="3">
    <source>
        <dbReference type="Google" id="ProtNLM"/>
    </source>
</evidence>
<gene>
    <name evidence="1" type="ORF">ACFQ07_14800</name>
</gene>
<evidence type="ECO:0000313" key="2">
    <source>
        <dbReference type="Proteomes" id="UP001597083"/>
    </source>
</evidence>
<keyword evidence="2" id="KW-1185">Reference proteome</keyword>
<reference evidence="2" key="1">
    <citation type="journal article" date="2019" name="Int. J. Syst. Evol. Microbiol.">
        <title>The Global Catalogue of Microorganisms (GCM) 10K type strain sequencing project: providing services to taxonomists for standard genome sequencing and annotation.</title>
        <authorList>
            <consortium name="The Broad Institute Genomics Platform"/>
            <consortium name="The Broad Institute Genome Sequencing Center for Infectious Disease"/>
            <person name="Wu L."/>
            <person name="Ma J."/>
        </authorList>
    </citation>
    <scope>NUCLEOTIDE SEQUENCE [LARGE SCALE GENOMIC DNA]</scope>
    <source>
        <strain evidence="2">JCM 31696</strain>
    </source>
</reference>
<proteinExistence type="predicted"/>
<dbReference type="EMBL" id="JBHTIR010002221">
    <property type="protein sequence ID" value="MFD0853504.1"/>
    <property type="molecule type" value="Genomic_DNA"/>
</dbReference>
<dbReference type="Proteomes" id="UP001597083">
    <property type="component" value="Unassembled WGS sequence"/>
</dbReference>
<feature type="non-terminal residue" evidence="1">
    <location>
        <position position="1"/>
    </location>
</feature>
<sequence length="204" mass="22202">VGVNRGWTVTTGVWARGILAEEYGVDLASVQWVRSGDEHVERYVPPAYVTNMPEGEDLAGMLVDGELDAVIGVEVDHPDVVPLIPDPEETAFAALEKTGLYPINHLVVIKDEVLAAHPDAASAIYAAFVDAKSRYLGRLTTGEITDPTVTDRRLLRVREVTGGGDPLPYGLDANRPTLERLMRHAVDQRILSRPVPLESLFAAV</sequence>
<protein>
    <recommendedName>
        <fullName evidence="3">4,5-dihydroxyphthalate decarboxylase</fullName>
    </recommendedName>
</protein>
<organism evidence="1 2">
    <name type="scientific">Actinomadura adrarensis</name>
    <dbReference type="NCBI Taxonomy" id="1819600"/>
    <lineage>
        <taxon>Bacteria</taxon>
        <taxon>Bacillati</taxon>
        <taxon>Actinomycetota</taxon>
        <taxon>Actinomycetes</taxon>
        <taxon>Streptosporangiales</taxon>
        <taxon>Thermomonosporaceae</taxon>
        <taxon>Actinomadura</taxon>
    </lineage>
</organism>
<comment type="caution">
    <text evidence="1">The sequence shown here is derived from an EMBL/GenBank/DDBJ whole genome shotgun (WGS) entry which is preliminary data.</text>
</comment>
<dbReference type="SUPFAM" id="SSF53850">
    <property type="entry name" value="Periplasmic binding protein-like II"/>
    <property type="match status" value="1"/>
</dbReference>
<evidence type="ECO:0000313" key="1">
    <source>
        <dbReference type="EMBL" id="MFD0853504.1"/>
    </source>
</evidence>